<reference evidence="5" key="1">
    <citation type="journal article" date="2019" name="Curr. Biol.">
        <title>Genome Sequence of Striga asiatica Provides Insight into the Evolution of Plant Parasitism.</title>
        <authorList>
            <person name="Yoshida S."/>
            <person name="Kim S."/>
            <person name="Wafula E.K."/>
            <person name="Tanskanen J."/>
            <person name="Kim Y.M."/>
            <person name="Honaas L."/>
            <person name="Yang Z."/>
            <person name="Spallek T."/>
            <person name="Conn C.E."/>
            <person name="Ichihashi Y."/>
            <person name="Cheong K."/>
            <person name="Cui S."/>
            <person name="Der J.P."/>
            <person name="Gundlach H."/>
            <person name="Jiao Y."/>
            <person name="Hori C."/>
            <person name="Ishida J.K."/>
            <person name="Kasahara H."/>
            <person name="Kiba T."/>
            <person name="Kim M.S."/>
            <person name="Koo N."/>
            <person name="Laohavisit A."/>
            <person name="Lee Y.H."/>
            <person name="Lumba S."/>
            <person name="McCourt P."/>
            <person name="Mortimer J.C."/>
            <person name="Mutuku J.M."/>
            <person name="Nomura T."/>
            <person name="Sasaki-Sekimoto Y."/>
            <person name="Seto Y."/>
            <person name="Wang Y."/>
            <person name="Wakatake T."/>
            <person name="Sakakibara H."/>
            <person name="Demura T."/>
            <person name="Yamaguchi S."/>
            <person name="Yoneyama K."/>
            <person name="Manabe R.I."/>
            <person name="Nelson D.C."/>
            <person name="Schulman A.H."/>
            <person name="Timko M.P."/>
            <person name="dePamphilis C.W."/>
            <person name="Choi D."/>
            <person name="Shirasu K."/>
        </authorList>
    </citation>
    <scope>NUCLEOTIDE SEQUENCE [LARGE SCALE GENOMIC DNA]</scope>
    <source>
        <strain evidence="5">cv. UVA1</strain>
    </source>
</reference>
<proteinExistence type="inferred from homology"/>
<keyword evidence="1 3" id="KW-0489">Methyltransferase</keyword>
<dbReference type="GO" id="GO:0016020">
    <property type="term" value="C:membrane"/>
    <property type="evidence" value="ECO:0007669"/>
    <property type="project" value="UniProtKB-SubCell"/>
</dbReference>
<dbReference type="PANTHER" id="PTHR10108:SF37">
    <property type="entry name" value="METHYLTRANSFERASE PMT6-RELATED"/>
    <property type="match status" value="1"/>
</dbReference>
<evidence type="ECO:0000256" key="2">
    <source>
        <dbReference type="ARBA" id="ARBA00023180"/>
    </source>
</evidence>
<evidence type="ECO:0000313" key="5">
    <source>
        <dbReference type="Proteomes" id="UP000325081"/>
    </source>
</evidence>
<dbReference type="InterPro" id="IPR004159">
    <property type="entry name" value="Put_SAM_MeTrfase"/>
</dbReference>
<dbReference type="Proteomes" id="UP000325081">
    <property type="component" value="Unassembled WGS sequence"/>
</dbReference>
<keyword evidence="5" id="KW-1185">Reference proteome</keyword>
<keyword evidence="3 4" id="KW-0808">Transferase</keyword>
<keyword evidence="3" id="KW-0735">Signal-anchor</keyword>
<gene>
    <name evidence="4" type="ORF">STAS_30208</name>
</gene>
<evidence type="ECO:0000256" key="1">
    <source>
        <dbReference type="ARBA" id="ARBA00022603"/>
    </source>
</evidence>
<dbReference type="PANTHER" id="PTHR10108">
    <property type="entry name" value="SAM-DEPENDENT METHYLTRANSFERASE"/>
    <property type="match status" value="1"/>
</dbReference>
<dbReference type="GO" id="GO:0005768">
    <property type="term" value="C:endosome"/>
    <property type="evidence" value="ECO:0007669"/>
    <property type="project" value="TreeGrafter"/>
</dbReference>
<dbReference type="AlphaFoldDB" id="A0A5A7R7P9"/>
<keyword evidence="3" id="KW-0812">Transmembrane</keyword>
<dbReference type="GO" id="GO:0008168">
    <property type="term" value="F:methyltransferase activity"/>
    <property type="evidence" value="ECO:0007669"/>
    <property type="project" value="UniProtKB-UniRule"/>
</dbReference>
<dbReference type="EC" id="2.1.1.-" evidence="3"/>
<dbReference type="EMBL" id="BKCP01010514">
    <property type="protein sequence ID" value="GER52727.1"/>
    <property type="molecule type" value="Genomic_DNA"/>
</dbReference>
<dbReference type="GO" id="GO:0005802">
    <property type="term" value="C:trans-Golgi network"/>
    <property type="evidence" value="ECO:0007669"/>
    <property type="project" value="TreeGrafter"/>
</dbReference>
<name>A0A5A7R7P9_STRAF</name>
<organism evidence="4 5">
    <name type="scientific">Striga asiatica</name>
    <name type="common">Asiatic witchweed</name>
    <name type="synonym">Buchnera asiatica</name>
    <dbReference type="NCBI Taxonomy" id="4170"/>
    <lineage>
        <taxon>Eukaryota</taxon>
        <taxon>Viridiplantae</taxon>
        <taxon>Streptophyta</taxon>
        <taxon>Embryophyta</taxon>
        <taxon>Tracheophyta</taxon>
        <taxon>Spermatophyta</taxon>
        <taxon>Magnoliopsida</taxon>
        <taxon>eudicotyledons</taxon>
        <taxon>Gunneridae</taxon>
        <taxon>Pentapetalae</taxon>
        <taxon>asterids</taxon>
        <taxon>lamiids</taxon>
        <taxon>Lamiales</taxon>
        <taxon>Orobanchaceae</taxon>
        <taxon>Buchnereae</taxon>
        <taxon>Striga</taxon>
    </lineage>
</organism>
<evidence type="ECO:0000256" key="3">
    <source>
        <dbReference type="RuleBase" id="RU366043"/>
    </source>
</evidence>
<sequence>LATRAFRHHDLPVVTEAAVEKRSLSGIVLPLLDACLVPPLNDYKILISNVNHTHLAEVKGGQNWVNQKDKLWWFPGGGTHFKHGAPEYIERLGNMTTNSTGDHRDAGIFQVPLSWWSLSRTI</sequence>
<dbReference type="Pfam" id="PF03141">
    <property type="entry name" value="Methyltransf_29"/>
    <property type="match status" value="1"/>
</dbReference>
<feature type="non-terminal residue" evidence="4">
    <location>
        <position position="1"/>
    </location>
</feature>
<comment type="similarity">
    <text evidence="3">Belongs to the methyltransferase superfamily.</text>
</comment>
<evidence type="ECO:0000313" key="4">
    <source>
        <dbReference type="EMBL" id="GER52727.1"/>
    </source>
</evidence>
<feature type="non-terminal residue" evidence="4">
    <location>
        <position position="122"/>
    </location>
</feature>
<accession>A0A5A7R7P9</accession>
<comment type="subcellular location">
    <subcellularLocation>
        <location evidence="3">Membrane</location>
        <topology evidence="3">Single-pass type II membrane protein</topology>
    </subcellularLocation>
</comment>
<comment type="caution">
    <text evidence="4">The sequence shown here is derived from an EMBL/GenBank/DDBJ whole genome shotgun (WGS) entry which is preliminary data.</text>
</comment>
<protein>
    <recommendedName>
        <fullName evidence="3">Methyltransferase</fullName>
        <ecNumber evidence="3">2.1.1.-</ecNumber>
    </recommendedName>
</protein>
<dbReference type="OrthoDB" id="1541671at2759"/>
<dbReference type="GO" id="GO:0032259">
    <property type="term" value="P:methylation"/>
    <property type="evidence" value="ECO:0007669"/>
    <property type="project" value="UniProtKB-KW"/>
</dbReference>
<keyword evidence="2 3" id="KW-0325">Glycoprotein</keyword>